<proteinExistence type="predicted"/>
<keyword evidence="4" id="KW-1185">Reference proteome</keyword>
<dbReference type="SUPFAM" id="SSF52540">
    <property type="entry name" value="P-loop containing nucleoside triphosphate hydrolases"/>
    <property type="match status" value="1"/>
</dbReference>
<dbReference type="InterPro" id="IPR033875">
    <property type="entry name" value="FlhG"/>
</dbReference>
<keyword evidence="1" id="KW-0547">Nucleotide-binding</keyword>
<evidence type="ECO:0000313" key="3">
    <source>
        <dbReference type="EMBL" id="QPC46363.1"/>
    </source>
</evidence>
<dbReference type="GO" id="GO:0009898">
    <property type="term" value="C:cytoplasmic side of plasma membrane"/>
    <property type="evidence" value="ECO:0007669"/>
    <property type="project" value="TreeGrafter"/>
</dbReference>
<dbReference type="InterPro" id="IPR027417">
    <property type="entry name" value="P-loop_NTPase"/>
</dbReference>
<dbReference type="GO" id="GO:0051782">
    <property type="term" value="P:negative regulation of cell division"/>
    <property type="evidence" value="ECO:0007669"/>
    <property type="project" value="TreeGrafter"/>
</dbReference>
<dbReference type="AlphaFoldDB" id="A0A7S8CAS0"/>
<sequence>MDQASKLRAQVQRSETNNQSSCRTIAVVSGKGGVGKSNITLNLAVSLATNHQKKVLILDLDFGMSNLHLLLGKSPNYSLVDCLQYGISIEKAIMEGLNGLHYMSGGNGLTDIFEFSLDMRKRLIDELENFAYIYDFILLDMGAGATEQTMAFLSTAEELLVITTPEPTAMTDAYSMMKFLHLRYENRPFYLICNRAFSVNEGKEAMDRLVSTVKQFLKKDILPLGIVLESTQLRQAVINQEPVTLKYPKDEITRTFSQLAEKITVRSFENNIERSSTLSFFQKLRKRLLER</sequence>
<evidence type="ECO:0000256" key="1">
    <source>
        <dbReference type="ARBA" id="ARBA00022741"/>
    </source>
</evidence>
<reference evidence="3 4" key="1">
    <citation type="submission" date="2019-07" db="EMBL/GenBank/DDBJ databases">
        <title>Genome sequence of 2 isolates from Red Sea Mangroves.</title>
        <authorList>
            <person name="Sefrji F."/>
            <person name="Michoud G."/>
            <person name="Merlino G."/>
            <person name="Daffonchio D."/>
        </authorList>
    </citation>
    <scope>NUCLEOTIDE SEQUENCE [LARGE SCALE GENOMIC DNA]</scope>
    <source>
        <strain evidence="3 4">R1DC41</strain>
    </source>
</reference>
<dbReference type="Pfam" id="PF10609">
    <property type="entry name" value="ParA"/>
    <property type="match status" value="1"/>
</dbReference>
<dbReference type="PANTHER" id="PTHR43384">
    <property type="entry name" value="SEPTUM SITE-DETERMINING PROTEIN MIND HOMOLOG, CHLOROPLASTIC-RELATED"/>
    <property type="match status" value="1"/>
</dbReference>
<dbReference type="PANTHER" id="PTHR43384:SF4">
    <property type="entry name" value="CELLULOSE BIOSYNTHESIS PROTEIN BCSQ-RELATED"/>
    <property type="match status" value="1"/>
</dbReference>
<keyword evidence="2" id="KW-0067">ATP-binding</keyword>
<dbReference type="Gene3D" id="3.40.50.300">
    <property type="entry name" value="P-loop containing nucleotide triphosphate hydrolases"/>
    <property type="match status" value="1"/>
</dbReference>
<accession>A0A7S8CAS0</accession>
<evidence type="ECO:0000313" key="4">
    <source>
        <dbReference type="Proteomes" id="UP000593626"/>
    </source>
</evidence>
<protein>
    <submittedName>
        <fullName evidence="3">MinD/ParA family protein</fullName>
    </submittedName>
</protein>
<dbReference type="InterPro" id="IPR025501">
    <property type="entry name" value="MinD_FleN"/>
</dbReference>
<dbReference type="InterPro" id="IPR033756">
    <property type="entry name" value="YlxH/NBP35"/>
</dbReference>
<name>A0A7S8CAS0_9BACI</name>
<dbReference type="PIRSF" id="PIRSF003092">
    <property type="entry name" value="MinD"/>
    <property type="match status" value="1"/>
</dbReference>
<dbReference type="GO" id="GO:0005829">
    <property type="term" value="C:cytosol"/>
    <property type="evidence" value="ECO:0007669"/>
    <property type="project" value="TreeGrafter"/>
</dbReference>
<dbReference type="Proteomes" id="UP000593626">
    <property type="component" value="Chromosome"/>
</dbReference>
<evidence type="ECO:0000256" key="2">
    <source>
        <dbReference type="ARBA" id="ARBA00022840"/>
    </source>
</evidence>
<dbReference type="RefSeq" id="WP_239673887.1">
    <property type="nucleotide sequence ID" value="NZ_CP049742.1"/>
</dbReference>
<dbReference type="CDD" id="cd02038">
    <property type="entry name" value="FlhG-like"/>
    <property type="match status" value="1"/>
</dbReference>
<gene>
    <name evidence="3" type="ORF">G8O30_04975</name>
</gene>
<dbReference type="EMBL" id="CP049742">
    <property type="protein sequence ID" value="QPC46363.1"/>
    <property type="molecule type" value="Genomic_DNA"/>
</dbReference>
<dbReference type="InterPro" id="IPR050625">
    <property type="entry name" value="ParA/MinD_ATPase"/>
</dbReference>
<organism evidence="3 4">
    <name type="scientific">Mangrovibacillus cuniculi</name>
    <dbReference type="NCBI Taxonomy" id="2593652"/>
    <lineage>
        <taxon>Bacteria</taxon>
        <taxon>Bacillati</taxon>
        <taxon>Bacillota</taxon>
        <taxon>Bacilli</taxon>
        <taxon>Bacillales</taxon>
        <taxon>Bacillaceae</taxon>
        <taxon>Mangrovibacillus</taxon>
    </lineage>
</organism>
<dbReference type="GO" id="GO:0005524">
    <property type="term" value="F:ATP binding"/>
    <property type="evidence" value="ECO:0007669"/>
    <property type="project" value="UniProtKB-KW"/>
</dbReference>
<dbReference type="GO" id="GO:0016887">
    <property type="term" value="F:ATP hydrolysis activity"/>
    <property type="evidence" value="ECO:0007669"/>
    <property type="project" value="TreeGrafter"/>
</dbReference>
<dbReference type="KEGG" id="mcui:G8O30_04975"/>